<accession>A0ABN1E2R2</accession>
<evidence type="ECO:0000313" key="1">
    <source>
        <dbReference type="EMBL" id="GAA0557858.1"/>
    </source>
</evidence>
<gene>
    <name evidence="1" type="ORF">GCM10009533_64250</name>
</gene>
<evidence type="ECO:0008006" key="3">
    <source>
        <dbReference type="Google" id="ProtNLM"/>
    </source>
</evidence>
<evidence type="ECO:0000313" key="2">
    <source>
        <dbReference type="Proteomes" id="UP001500729"/>
    </source>
</evidence>
<protein>
    <recommendedName>
        <fullName evidence="3">WXG100 family type VII secretion target</fullName>
    </recommendedName>
</protein>
<comment type="caution">
    <text evidence="1">The sequence shown here is derived from an EMBL/GenBank/DDBJ whole genome shotgun (WGS) entry which is preliminary data.</text>
</comment>
<organism evidence="1 2">
    <name type="scientific">Saccharopolyspora erythraea</name>
    <name type="common">Streptomyces erythraeus</name>
    <dbReference type="NCBI Taxonomy" id="1836"/>
    <lineage>
        <taxon>Bacteria</taxon>
        <taxon>Bacillati</taxon>
        <taxon>Actinomycetota</taxon>
        <taxon>Actinomycetes</taxon>
        <taxon>Pseudonocardiales</taxon>
        <taxon>Pseudonocardiaceae</taxon>
        <taxon>Saccharopolyspora</taxon>
    </lineage>
</organism>
<sequence length="222" mass="24125">MARKKPEWPEENAGTVRKYANRFDHEGALETLDMIRDELFGDSEAMEALARQWGSDNTMTDSGLEIQRASNELAGYWQGGGYDAYTKHEFAVRGLFTNNETQMNGISDVMLDCVELIYGTYADALRFISSCAHDLVSFSLADLIPGAGTIVKIIQVLNDFVKNVSDLVAAAIEKMGTLMVKKGKLTTFANDFSGLGTDTGGPLVMPGAAGNPDAWNVKPIEA</sequence>
<dbReference type="EMBL" id="BAAAGS010000075">
    <property type="protein sequence ID" value="GAA0557858.1"/>
    <property type="molecule type" value="Genomic_DNA"/>
</dbReference>
<reference evidence="1 2" key="1">
    <citation type="journal article" date="2019" name="Int. J. Syst. Evol. Microbiol.">
        <title>The Global Catalogue of Microorganisms (GCM) 10K type strain sequencing project: providing services to taxonomists for standard genome sequencing and annotation.</title>
        <authorList>
            <consortium name="The Broad Institute Genomics Platform"/>
            <consortium name="The Broad Institute Genome Sequencing Center for Infectious Disease"/>
            <person name="Wu L."/>
            <person name="Ma J."/>
        </authorList>
    </citation>
    <scope>NUCLEOTIDE SEQUENCE [LARGE SCALE GENOMIC DNA]</scope>
    <source>
        <strain evidence="1 2">JCM 10303</strain>
    </source>
</reference>
<keyword evidence="2" id="KW-1185">Reference proteome</keyword>
<proteinExistence type="predicted"/>
<name>A0ABN1E2R2_SACER</name>
<dbReference type="Proteomes" id="UP001500729">
    <property type="component" value="Unassembled WGS sequence"/>
</dbReference>
<dbReference type="RefSeq" id="WP_009949854.1">
    <property type="nucleotide sequence ID" value="NZ_BAAAGS010000075.1"/>
</dbReference>